<dbReference type="GO" id="GO:0005507">
    <property type="term" value="F:copper ion binding"/>
    <property type="evidence" value="ECO:0007669"/>
    <property type="project" value="TreeGrafter"/>
</dbReference>
<keyword evidence="3" id="KW-0808">Transferase</keyword>
<dbReference type="NCBIfam" id="TIGR00726">
    <property type="entry name" value="peptidoglycan editing factor PgeF"/>
    <property type="match status" value="1"/>
</dbReference>
<dbReference type="GO" id="GO:0017061">
    <property type="term" value="F:S-methyl-5-thioadenosine phosphorylase activity"/>
    <property type="evidence" value="ECO:0007669"/>
    <property type="project" value="UniProtKB-EC"/>
</dbReference>
<dbReference type="AlphaFoldDB" id="A0A6S6QSS0"/>
<reference evidence="11 12" key="1">
    <citation type="submission" date="2020-08" db="EMBL/GenBank/DDBJ databases">
        <title>Genome sequence of Rhizobiales bacterium strain IZ6.</title>
        <authorList>
            <person name="Nakai R."/>
            <person name="Naganuma T."/>
        </authorList>
    </citation>
    <scope>NUCLEOTIDE SEQUENCE [LARGE SCALE GENOMIC DNA]</scope>
    <source>
        <strain evidence="11 12">IZ6</strain>
    </source>
</reference>
<keyword evidence="6" id="KW-0862">Zinc</keyword>
<dbReference type="EMBL" id="AP023361">
    <property type="protein sequence ID" value="BCJ90111.1"/>
    <property type="molecule type" value="Genomic_DNA"/>
</dbReference>
<comment type="catalytic activity">
    <reaction evidence="8">
        <text>adenosine + phosphate = alpha-D-ribose 1-phosphate + adenine</text>
        <dbReference type="Rhea" id="RHEA:27642"/>
        <dbReference type="ChEBI" id="CHEBI:16335"/>
        <dbReference type="ChEBI" id="CHEBI:16708"/>
        <dbReference type="ChEBI" id="CHEBI:43474"/>
        <dbReference type="ChEBI" id="CHEBI:57720"/>
        <dbReference type="EC" id="2.4.2.1"/>
    </reaction>
    <physiologicalReaction direction="left-to-right" evidence="8">
        <dbReference type="Rhea" id="RHEA:27643"/>
    </physiologicalReaction>
</comment>
<evidence type="ECO:0000256" key="6">
    <source>
        <dbReference type="ARBA" id="ARBA00022833"/>
    </source>
</evidence>
<comment type="catalytic activity">
    <reaction evidence="9">
        <text>S-methyl-5'-thioadenosine + phosphate = 5-(methylsulfanyl)-alpha-D-ribose 1-phosphate + adenine</text>
        <dbReference type="Rhea" id="RHEA:11852"/>
        <dbReference type="ChEBI" id="CHEBI:16708"/>
        <dbReference type="ChEBI" id="CHEBI:17509"/>
        <dbReference type="ChEBI" id="CHEBI:43474"/>
        <dbReference type="ChEBI" id="CHEBI:58533"/>
        <dbReference type="EC" id="2.4.2.28"/>
    </reaction>
    <physiologicalReaction direction="left-to-right" evidence="9">
        <dbReference type="Rhea" id="RHEA:11853"/>
    </physiologicalReaction>
</comment>
<dbReference type="InterPro" id="IPR003730">
    <property type="entry name" value="Cu_polyphenol_OxRdtase"/>
</dbReference>
<evidence type="ECO:0000256" key="2">
    <source>
        <dbReference type="ARBA" id="ARBA00007353"/>
    </source>
</evidence>
<evidence type="ECO:0000256" key="4">
    <source>
        <dbReference type="ARBA" id="ARBA00022723"/>
    </source>
</evidence>
<dbReference type="InterPro" id="IPR038371">
    <property type="entry name" value="Cu_polyphenol_OxRdtase_sf"/>
</dbReference>
<name>A0A6S6QSS0_9HYPH</name>
<evidence type="ECO:0000256" key="9">
    <source>
        <dbReference type="ARBA" id="ARBA00049893"/>
    </source>
</evidence>
<proteinExistence type="inferred from homology"/>
<evidence type="ECO:0000256" key="5">
    <source>
        <dbReference type="ARBA" id="ARBA00022801"/>
    </source>
</evidence>
<dbReference type="PANTHER" id="PTHR30616">
    <property type="entry name" value="UNCHARACTERIZED PROTEIN YFIH"/>
    <property type="match status" value="1"/>
</dbReference>
<dbReference type="Pfam" id="PF02578">
    <property type="entry name" value="Cu-oxidase_4"/>
    <property type="match status" value="1"/>
</dbReference>
<dbReference type="PANTHER" id="PTHR30616:SF2">
    <property type="entry name" value="PURINE NUCLEOSIDE PHOSPHORYLASE LACC1"/>
    <property type="match status" value="1"/>
</dbReference>
<dbReference type="Gene3D" id="3.60.140.10">
    <property type="entry name" value="CNF1/YfiH-like putative cysteine hydrolases"/>
    <property type="match status" value="1"/>
</dbReference>
<keyword evidence="4" id="KW-0479">Metal-binding</keyword>
<accession>A0A6S6QSS0</accession>
<comment type="catalytic activity">
    <reaction evidence="7">
        <text>adenosine + H2O + H(+) = inosine + NH4(+)</text>
        <dbReference type="Rhea" id="RHEA:24408"/>
        <dbReference type="ChEBI" id="CHEBI:15377"/>
        <dbReference type="ChEBI" id="CHEBI:15378"/>
        <dbReference type="ChEBI" id="CHEBI:16335"/>
        <dbReference type="ChEBI" id="CHEBI:17596"/>
        <dbReference type="ChEBI" id="CHEBI:28938"/>
        <dbReference type="EC" id="3.5.4.4"/>
    </reaction>
    <physiologicalReaction direction="left-to-right" evidence="7">
        <dbReference type="Rhea" id="RHEA:24409"/>
    </physiologicalReaction>
</comment>
<evidence type="ECO:0000256" key="8">
    <source>
        <dbReference type="ARBA" id="ARBA00048968"/>
    </source>
</evidence>
<protein>
    <recommendedName>
        <fullName evidence="10">Purine nucleoside phosphorylase</fullName>
    </recommendedName>
</protein>
<dbReference type="RefSeq" id="WP_222876764.1">
    <property type="nucleotide sequence ID" value="NZ_AP023361.1"/>
</dbReference>
<organism evidence="11 12">
    <name type="scientific">Terrihabitans soli</name>
    <dbReference type="NCBI Taxonomy" id="708113"/>
    <lineage>
        <taxon>Bacteria</taxon>
        <taxon>Pseudomonadati</taxon>
        <taxon>Pseudomonadota</taxon>
        <taxon>Alphaproteobacteria</taxon>
        <taxon>Hyphomicrobiales</taxon>
        <taxon>Terrihabitans</taxon>
    </lineage>
</organism>
<comment type="catalytic activity">
    <reaction evidence="1">
        <text>inosine + phosphate = alpha-D-ribose 1-phosphate + hypoxanthine</text>
        <dbReference type="Rhea" id="RHEA:27646"/>
        <dbReference type="ChEBI" id="CHEBI:17368"/>
        <dbReference type="ChEBI" id="CHEBI:17596"/>
        <dbReference type="ChEBI" id="CHEBI:43474"/>
        <dbReference type="ChEBI" id="CHEBI:57720"/>
        <dbReference type="EC" id="2.4.2.1"/>
    </reaction>
    <physiologicalReaction direction="left-to-right" evidence="1">
        <dbReference type="Rhea" id="RHEA:27647"/>
    </physiologicalReaction>
</comment>
<evidence type="ECO:0000256" key="10">
    <source>
        <dbReference type="RuleBase" id="RU361274"/>
    </source>
</evidence>
<evidence type="ECO:0000256" key="3">
    <source>
        <dbReference type="ARBA" id="ARBA00022679"/>
    </source>
</evidence>
<keyword evidence="12" id="KW-1185">Reference proteome</keyword>
<sequence>MNMPAVPFIAAPALSKIDNVAHAFFTRDGGVSTGLYASLNGGRGSNDDPDAVAENRARMTATLGVKRDRLATPYQIHSPTAVVAFEPWAKGEAPEADAVVTATPGLAVGISTADCGPILFADGGAGVVAAAHAGWKGALGGVIESTLDAMEKLGARRGSITAALGPCIRQPSYEVGPEFVTNFRAADMDNLRFFKPAADGKSLFDLGSYIVSRLKAAEVATVEDLGFDTYADETRFYSFRRTTHRKEPDYGRLVAAIALRS</sequence>
<dbReference type="GO" id="GO:0016787">
    <property type="term" value="F:hydrolase activity"/>
    <property type="evidence" value="ECO:0007669"/>
    <property type="project" value="UniProtKB-KW"/>
</dbReference>
<keyword evidence="5" id="KW-0378">Hydrolase</keyword>
<evidence type="ECO:0000256" key="1">
    <source>
        <dbReference type="ARBA" id="ARBA00000553"/>
    </source>
</evidence>
<evidence type="ECO:0000313" key="12">
    <source>
        <dbReference type="Proteomes" id="UP000515317"/>
    </source>
</evidence>
<dbReference type="CDD" id="cd16833">
    <property type="entry name" value="YfiH"/>
    <property type="match status" value="1"/>
</dbReference>
<dbReference type="Proteomes" id="UP000515317">
    <property type="component" value="Chromosome"/>
</dbReference>
<comment type="similarity">
    <text evidence="2 10">Belongs to the purine nucleoside phosphorylase YfiH/LACC1 family.</text>
</comment>
<gene>
    <name evidence="11" type="ORF">IZ6_08460</name>
</gene>
<dbReference type="KEGG" id="tso:IZ6_08460"/>
<dbReference type="SUPFAM" id="SSF64438">
    <property type="entry name" value="CNF1/YfiH-like putative cysteine hydrolases"/>
    <property type="match status" value="1"/>
</dbReference>
<evidence type="ECO:0000313" key="11">
    <source>
        <dbReference type="EMBL" id="BCJ90111.1"/>
    </source>
</evidence>
<evidence type="ECO:0000256" key="7">
    <source>
        <dbReference type="ARBA" id="ARBA00047989"/>
    </source>
</evidence>
<dbReference type="InterPro" id="IPR011324">
    <property type="entry name" value="Cytotoxic_necrot_fac-like_cat"/>
</dbReference>